<name>A0AAE1HBP8_9NEOP</name>
<sequence length="401" mass="44777">MPRGLNHVIDPCYVDTQVVKLIYGGSPKSYQVPPEKDVIVLSSDSESEINLSHPIKIEKTEPFKLVQYDSSSFEESEFIVPAKERTVNVTLRKRKASPSLSSSNKEGLVATFLSAVRTVRQNLDLRTNPQHLHRSIMSQNVHVNLLPKGKAHSRIMEGSILSAPEVENWGVVTTGSPRVNNITSFDKDQMLNDNEYVFSDLCSNDVSNSNTATAAPEECILCQTNGPPVEGGHTCFYCGIPVHAFGCSVQREGGSEGYGGTDKMCLKCAKEGSHIRQSVLLRTSFTVLLRTTSTVLFRTLVLLVWASFPAGDKADQQGQPGEQFHVYEADQWKQQGELLLDEAEQEEREQEREQHLEEDPILNEVLADLHNMGGTERHGRPVRARRYPVRIRTSYLIDETP</sequence>
<organism evidence="1 2">
    <name type="scientific">Frankliniella fusca</name>
    <dbReference type="NCBI Taxonomy" id="407009"/>
    <lineage>
        <taxon>Eukaryota</taxon>
        <taxon>Metazoa</taxon>
        <taxon>Ecdysozoa</taxon>
        <taxon>Arthropoda</taxon>
        <taxon>Hexapoda</taxon>
        <taxon>Insecta</taxon>
        <taxon>Pterygota</taxon>
        <taxon>Neoptera</taxon>
        <taxon>Paraneoptera</taxon>
        <taxon>Thysanoptera</taxon>
        <taxon>Terebrantia</taxon>
        <taxon>Thripoidea</taxon>
        <taxon>Thripidae</taxon>
        <taxon>Frankliniella</taxon>
    </lineage>
</organism>
<keyword evidence="2" id="KW-1185">Reference proteome</keyword>
<gene>
    <name evidence="1" type="ORF">KUF71_007725</name>
</gene>
<proteinExistence type="predicted"/>
<reference evidence="1" key="1">
    <citation type="submission" date="2021-07" db="EMBL/GenBank/DDBJ databases">
        <authorList>
            <person name="Catto M.A."/>
            <person name="Jacobson A."/>
            <person name="Kennedy G."/>
            <person name="Labadie P."/>
            <person name="Hunt B.G."/>
            <person name="Srinivasan R."/>
        </authorList>
    </citation>
    <scope>NUCLEOTIDE SEQUENCE</scope>
    <source>
        <strain evidence="1">PL_HMW_Pooled</strain>
        <tissue evidence="1">Head</tissue>
    </source>
</reference>
<evidence type="ECO:0000313" key="2">
    <source>
        <dbReference type="Proteomes" id="UP001219518"/>
    </source>
</evidence>
<evidence type="ECO:0000313" key="1">
    <source>
        <dbReference type="EMBL" id="KAK3918464.1"/>
    </source>
</evidence>
<protein>
    <submittedName>
        <fullName evidence="1">Serine--pyruvate aminotransferase</fullName>
    </submittedName>
</protein>
<dbReference type="Proteomes" id="UP001219518">
    <property type="component" value="Unassembled WGS sequence"/>
</dbReference>
<keyword evidence="1" id="KW-0808">Transferase</keyword>
<accession>A0AAE1HBP8</accession>
<comment type="caution">
    <text evidence="1">The sequence shown here is derived from an EMBL/GenBank/DDBJ whole genome shotgun (WGS) entry which is preliminary data.</text>
</comment>
<dbReference type="GO" id="GO:0008483">
    <property type="term" value="F:transaminase activity"/>
    <property type="evidence" value="ECO:0007669"/>
    <property type="project" value="UniProtKB-KW"/>
</dbReference>
<reference evidence="1" key="2">
    <citation type="journal article" date="2023" name="BMC Genomics">
        <title>Pest status, molecular evolution, and epigenetic factors derived from the genome assembly of Frankliniella fusca, a thysanopteran phytovirus vector.</title>
        <authorList>
            <person name="Catto M.A."/>
            <person name="Labadie P.E."/>
            <person name="Jacobson A.L."/>
            <person name="Kennedy G.G."/>
            <person name="Srinivasan R."/>
            <person name="Hunt B.G."/>
        </authorList>
    </citation>
    <scope>NUCLEOTIDE SEQUENCE</scope>
    <source>
        <strain evidence="1">PL_HMW_Pooled</strain>
    </source>
</reference>
<keyword evidence="1" id="KW-0032">Aminotransferase</keyword>
<dbReference type="EMBL" id="JAHWGI010000939">
    <property type="protein sequence ID" value="KAK3918464.1"/>
    <property type="molecule type" value="Genomic_DNA"/>
</dbReference>
<dbReference type="AlphaFoldDB" id="A0AAE1HBP8"/>